<evidence type="ECO:0000313" key="2">
    <source>
        <dbReference type="Proteomes" id="UP000254737"/>
    </source>
</evidence>
<dbReference type="AlphaFoldDB" id="A0A376G0T1"/>
<proteinExistence type="predicted"/>
<protein>
    <submittedName>
        <fullName evidence="1">Uncharacterized protein</fullName>
    </submittedName>
</protein>
<name>A0A376G0T1_9FLAO</name>
<dbReference type="Proteomes" id="UP000254737">
    <property type="component" value="Unassembled WGS sequence"/>
</dbReference>
<sequence>MNEDLLGKPISELTTEEKNFLYKRLLELFLNWNGSENASETEDRFETQQAVFYFLNRLDKE</sequence>
<evidence type="ECO:0000313" key="1">
    <source>
        <dbReference type="EMBL" id="STD53082.1"/>
    </source>
</evidence>
<dbReference type="RefSeq" id="WP_114998247.1">
    <property type="nucleotide sequence ID" value="NZ_UFXS01000001.1"/>
</dbReference>
<organism evidence="1 2">
    <name type="scientific">Empedobacter falsenii</name>
    <dbReference type="NCBI Taxonomy" id="343874"/>
    <lineage>
        <taxon>Bacteria</taxon>
        <taxon>Pseudomonadati</taxon>
        <taxon>Bacteroidota</taxon>
        <taxon>Flavobacteriia</taxon>
        <taxon>Flavobacteriales</taxon>
        <taxon>Weeksellaceae</taxon>
        <taxon>Empedobacter</taxon>
    </lineage>
</organism>
<reference evidence="1 2" key="1">
    <citation type="submission" date="2018-06" db="EMBL/GenBank/DDBJ databases">
        <authorList>
            <consortium name="Pathogen Informatics"/>
            <person name="Doyle S."/>
        </authorList>
    </citation>
    <scope>NUCLEOTIDE SEQUENCE [LARGE SCALE GENOMIC DNA]</scope>
    <source>
        <strain evidence="1 2">NCTC13456</strain>
    </source>
</reference>
<accession>A0A376G0T1</accession>
<gene>
    <name evidence="1" type="ORF">NCTC13456_00299</name>
</gene>
<dbReference type="EMBL" id="UFXS01000001">
    <property type="protein sequence ID" value="STD53082.1"/>
    <property type="molecule type" value="Genomic_DNA"/>
</dbReference>